<evidence type="ECO:0000313" key="3">
    <source>
        <dbReference type="EMBL" id="KAF5366680.1"/>
    </source>
</evidence>
<reference evidence="2 4" key="1">
    <citation type="journal article" date="2020" name="ISME J.">
        <title>Uncovering the hidden diversity of litter-decomposition mechanisms in mushroom-forming fungi.</title>
        <authorList>
            <person name="Floudas D."/>
            <person name="Bentzer J."/>
            <person name="Ahren D."/>
            <person name="Johansson T."/>
            <person name="Persson P."/>
            <person name="Tunlid A."/>
        </authorList>
    </citation>
    <scope>NUCLEOTIDE SEQUENCE [LARGE SCALE GENOMIC DNA]</scope>
    <source>
        <strain evidence="2 4">CBS 661.87</strain>
    </source>
</reference>
<dbReference type="Proteomes" id="UP000565441">
    <property type="component" value="Unassembled WGS sequence"/>
</dbReference>
<feature type="region of interest" description="Disordered" evidence="1">
    <location>
        <begin position="456"/>
        <end position="475"/>
    </location>
</feature>
<proteinExistence type="predicted"/>
<protein>
    <submittedName>
        <fullName evidence="2">Uncharacterized protein</fullName>
    </submittedName>
</protein>
<evidence type="ECO:0000256" key="1">
    <source>
        <dbReference type="SAM" id="MobiDB-lite"/>
    </source>
</evidence>
<organism evidence="2 4">
    <name type="scientific">Tricholomella constricta</name>
    <dbReference type="NCBI Taxonomy" id="117010"/>
    <lineage>
        <taxon>Eukaryota</taxon>
        <taxon>Fungi</taxon>
        <taxon>Dikarya</taxon>
        <taxon>Basidiomycota</taxon>
        <taxon>Agaricomycotina</taxon>
        <taxon>Agaricomycetes</taxon>
        <taxon>Agaricomycetidae</taxon>
        <taxon>Agaricales</taxon>
        <taxon>Tricholomatineae</taxon>
        <taxon>Lyophyllaceae</taxon>
        <taxon>Tricholomella</taxon>
    </lineage>
</organism>
<dbReference type="GO" id="GO:0005739">
    <property type="term" value="C:mitochondrion"/>
    <property type="evidence" value="ECO:0007669"/>
    <property type="project" value="TreeGrafter"/>
</dbReference>
<dbReference type="GO" id="GO:0045047">
    <property type="term" value="P:protein targeting to ER"/>
    <property type="evidence" value="ECO:0007669"/>
    <property type="project" value="InterPro"/>
</dbReference>
<feature type="compositionally biased region" description="Low complexity" evidence="1">
    <location>
        <begin position="496"/>
        <end position="507"/>
    </location>
</feature>
<feature type="region of interest" description="Disordered" evidence="1">
    <location>
        <begin position="486"/>
        <end position="507"/>
    </location>
</feature>
<feature type="region of interest" description="Disordered" evidence="1">
    <location>
        <begin position="124"/>
        <end position="163"/>
    </location>
</feature>
<dbReference type="EMBL" id="JAACJP010000077">
    <property type="protein sequence ID" value="KAF5366680.1"/>
    <property type="molecule type" value="Genomic_DNA"/>
</dbReference>
<dbReference type="Pfam" id="PF10032">
    <property type="entry name" value="Pho88"/>
    <property type="match status" value="1"/>
</dbReference>
<dbReference type="PANTHER" id="PTHR28112">
    <property type="entry name" value="SRP-INDEPENDENT TARGETING PROTEIN 3"/>
    <property type="match status" value="1"/>
</dbReference>
<dbReference type="InterPro" id="IPR012098">
    <property type="entry name" value="SND3_fun"/>
</dbReference>
<dbReference type="AlphaFoldDB" id="A0A8H5GIS6"/>
<gene>
    <name evidence="3" type="ORF">D9615_010642</name>
    <name evidence="2" type="ORF">D9615_010700</name>
</gene>
<sequence length="599" mass="67222">MLQCTILNTYKCCPARVRARAPNQPFRYSDVLRAIPGIDTSFASTAPHRHAHLYRHHNCAHHRDTLPPTAAPVLLARPRPCTRPTPTMEAPILAHELALLTIGSHAQDGAYSSYEDVPLGIPHPLNTPASLPPPTPPRQHQQQHEWPMGLGEGMRPRETERERRRERRRMLRIKADLMAEVAAISVLHSDFPVAQHALDALVTHTRTHSVFEVYTTRLPLLHAQPAHARVEEAKATHLTHRRLLPLRRRPPLAPLLPTTPKALALQVQYRNVHHISFWRSPSHGTRCGRSGRLRGRRHEVERSWWSQEAVRRADRCWGKRQHPPLTFSSPPKSSKPAILVTISIRDYDLSDTSKLLHAAYMGITMMAFIHPHLKYALPFFIQVLMGLKNLYDAKLVSIHLGKPAEANFKRPCKTAGMFGAAPTGPATDAAAIVEAVLLFPLHRHCHAPQVQISYPHHLRSRRSSSSHSHYLDRDRDQLSKSRLLHDARHSHRQQHPTPSSNPSLRLLPPYAHLRAPELPLLAQQDLHPRRPRTPARYRPHLALIPGSFEPRQVQSVEGPTGVFGAAGHDGVGPGAIEAIRAVGKVRCVCGVRGAREEVA</sequence>
<accession>A0A8H5GIS6</accession>
<name>A0A8H5GIS6_9AGAR</name>
<evidence type="ECO:0000313" key="2">
    <source>
        <dbReference type="EMBL" id="KAF5365869.1"/>
    </source>
</evidence>
<keyword evidence="4" id="KW-1185">Reference proteome</keyword>
<dbReference type="OrthoDB" id="18139at2759"/>
<evidence type="ECO:0000313" key="4">
    <source>
        <dbReference type="Proteomes" id="UP000565441"/>
    </source>
</evidence>
<feature type="compositionally biased region" description="Basic and acidic residues" evidence="1">
    <location>
        <begin position="154"/>
        <end position="163"/>
    </location>
</feature>
<comment type="caution">
    <text evidence="2">The sequence shown here is derived from an EMBL/GenBank/DDBJ whole genome shotgun (WGS) entry which is preliminary data.</text>
</comment>
<dbReference type="GO" id="GO:0005783">
    <property type="term" value="C:endoplasmic reticulum"/>
    <property type="evidence" value="ECO:0007669"/>
    <property type="project" value="InterPro"/>
</dbReference>
<dbReference type="EMBL" id="JAACJP010000098">
    <property type="protein sequence ID" value="KAF5365869.1"/>
    <property type="molecule type" value="Genomic_DNA"/>
</dbReference>
<dbReference type="PANTHER" id="PTHR28112:SF1">
    <property type="entry name" value="SRP-INDEPENDENT TARGETING PROTEIN 3"/>
    <property type="match status" value="1"/>
</dbReference>